<evidence type="ECO:0000313" key="2">
    <source>
        <dbReference type="Proteomes" id="UP000002969"/>
    </source>
</evidence>
<comment type="caution">
    <text evidence="1">The sequence shown here is derived from an EMBL/GenBank/DDBJ whole genome shotgun (WGS) entry which is preliminary data.</text>
</comment>
<proteinExistence type="predicted"/>
<evidence type="ECO:0000313" key="1">
    <source>
        <dbReference type="EMBL" id="EFK35317.1"/>
    </source>
</evidence>
<name>A0ABP2IQD4_CHRGE</name>
<dbReference type="EMBL" id="ACKQ02000007">
    <property type="protein sequence ID" value="EFK35317.1"/>
    <property type="molecule type" value="Genomic_DNA"/>
</dbReference>
<dbReference type="Proteomes" id="UP000002969">
    <property type="component" value="Unassembled WGS sequence"/>
</dbReference>
<reference evidence="1" key="1">
    <citation type="submission" date="2010-06" db="EMBL/GenBank/DDBJ databases">
        <authorList>
            <person name="Muzny D."/>
            <person name="Qin X."/>
            <person name="Buhay C."/>
            <person name="Dugan-Rocha S."/>
            <person name="Ding Y."/>
            <person name="Chen G."/>
            <person name="Hawes A."/>
            <person name="Holder M."/>
            <person name="Jhangiani S."/>
            <person name="Johnson A."/>
            <person name="Khan Z."/>
            <person name="Li Z."/>
            <person name="Liu W."/>
            <person name="Liu X."/>
            <person name="Perez L."/>
            <person name="Shen H."/>
            <person name="Wang Q."/>
            <person name="Watt J."/>
            <person name="Xi L."/>
            <person name="Xin Y."/>
            <person name="Zhou J."/>
            <person name="Deng J."/>
            <person name="Jiang H."/>
            <person name="Liu Y."/>
            <person name="Qu J."/>
            <person name="Song X.-Z."/>
            <person name="Zhang L."/>
            <person name="Villasana D."/>
            <person name="Johnson A."/>
            <person name="Liu J."/>
            <person name="Liyanage D."/>
            <person name="Lorensuhewa L."/>
            <person name="Robinson T."/>
            <person name="Song A."/>
            <person name="Song B.-B."/>
            <person name="Dinh H."/>
            <person name="Thornton R."/>
            <person name="Coyle M."/>
            <person name="Francisco L."/>
            <person name="Jackson L."/>
            <person name="Javaid M."/>
            <person name="Korchina V."/>
            <person name="Kovar C."/>
            <person name="Mata R."/>
            <person name="Mathew T."/>
            <person name="Ngo R."/>
            <person name="Nguyen L."/>
            <person name="Nguyen N."/>
            <person name="Okwuonu G."/>
            <person name="Ongeri F."/>
            <person name="Pham C."/>
            <person name="Simmons D."/>
            <person name="Wilczek-Boney K."/>
            <person name="Hale W."/>
            <person name="Jakkamsetti A."/>
            <person name="Pham P."/>
            <person name="Ruth R."/>
            <person name="San Lucas F."/>
            <person name="Warren J."/>
            <person name="Zhang J."/>
            <person name="Zhao Z."/>
            <person name="Zhou C."/>
            <person name="Zhu D."/>
            <person name="Lee S."/>
            <person name="Bess C."/>
            <person name="Blankenburg K."/>
            <person name="Forbes L."/>
            <person name="Fu Q."/>
            <person name="Gubbala S."/>
            <person name="Hirani K."/>
            <person name="Jayaseelan J.C."/>
            <person name="Lara F."/>
            <person name="Munidasa M."/>
            <person name="Palculict T."/>
            <person name="Patil S."/>
            <person name="Pu L.-L."/>
            <person name="Saada N."/>
            <person name="Tang L."/>
            <person name="Weissenberger G."/>
            <person name="Zhu Y."/>
            <person name="Hemphill L."/>
            <person name="Shang Y."/>
            <person name="Youmans B."/>
            <person name="Ayvaz T."/>
            <person name="Ross M."/>
            <person name="Santibanez J."/>
            <person name="Aqrawi P."/>
            <person name="Gross S."/>
            <person name="Joshi V."/>
            <person name="Fowler G."/>
            <person name="Nazareth L."/>
            <person name="Reid J."/>
            <person name="Worley K."/>
            <person name="Petrosino J."/>
            <person name="Highlander S."/>
            <person name="Gibbs R."/>
        </authorList>
    </citation>
    <scope>NUCLEOTIDE SEQUENCE [LARGE SCALE GENOMIC DNA]</scope>
    <source>
        <strain evidence="1">ATCC 35910</strain>
    </source>
</reference>
<keyword evidence="2" id="KW-1185">Reference proteome</keyword>
<accession>A0ABP2IQD4</accession>
<gene>
    <name evidence="1" type="ORF">HMPREF0204_14386</name>
</gene>
<organism evidence="1 2">
    <name type="scientific">Chryseobacterium gleum ATCC 35910</name>
    <dbReference type="NCBI Taxonomy" id="525257"/>
    <lineage>
        <taxon>Bacteria</taxon>
        <taxon>Pseudomonadati</taxon>
        <taxon>Bacteroidota</taxon>
        <taxon>Flavobacteriia</taxon>
        <taxon>Flavobacteriales</taxon>
        <taxon>Weeksellaceae</taxon>
        <taxon>Chryseobacterium group</taxon>
        <taxon>Chryseobacterium</taxon>
    </lineage>
</organism>
<protein>
    <submittedName>
        <fullName evidence="1">Uncharacterized protein</fullName>
    </submittedName>
</protein>
<sequence>MGVGRGKLLQYVISFQPPASGFQLNICFDSVRQALKVQFLIRFMQEEN</sequence>